<dbReference type="Pfam" id="PF09136">
    <property type="entry name" value="Glucodextran_B"/>
    <property type="match status" value="5"/>
</dbReference>
<comment type="caution">
    <text evidence="3">The sequence shown here is derived from an EMBL/GenBank/DDBJ whole genome shotgun (WGS) entry which is preliminary data.</text>
</comment>
<dbReference type="RefSeq" id="WP_157336254.1">
    <property type="nucleotide sequence ID" value="NZ_RHLK01000007.1"/>
</dbReference>
<evidence type="ECO:0000256" key="1">
    <source>
        <dbReference type="SAM" id="SignalP"/>
    </source>
</evidence>
<dbReference type="Proteomes" id="UP000490800">
    <property type="component" value="Unassembled WGS sequence"/>
</dbReference>
<dbReference type="Gene3D" id="2.60.40.10">
    <property type="entry name" value="Immunoglobulins"/>
    <property type="match status" value="6"/>
</dbReference>
<gene>
    <name evidence="3" type="ORF">EDM21_13595</name>
</gene>
<protein>
    <submittedName>
        <fullName evidence="3">S-layer homology domain-containing protein</fullName>
    </submittedName>
</protein>
<organism evidence="3 4">
    <name type="scientific">Paenibacillus lutrae</name>
    <dbReference type="NCBI Taxonomy" id="2078573"/>
    <lineage>
        <taxon>Bacteria</taxon>
        <taxon>Bacillati</taxon>
        <taxon>Bacillota</taxon>
        <taxon>Bacilli</taxon>
        <taxon>Bacillales</taxon>
        <taxon>Paenibacillaceae</taxon>
        <taxon>Paenibacillus</taxon>
    </lineage>
</organism>
<keyword evidence="4" id="KW-1185">Reference proteome</keyword>
<dbReference type="InterPro" id="IPR051465">
    <property type="entry name" value="Cell_Envelope_Struct_Comp"/>
</dbReference>
<dbReference type="PROSITE" id="PS51272">
    <property type="entry name" value="SLH"/>
    <property type="match status" value="3"/>
</dbReference>
<feature type="domain" description="SLH" evidence="2">
    <location>
        <begin position="170"/>
        <end position="233"/>
    </location>
</feature>
<dbReference type="EMBL" id="RHLK01000007">
    <property type="protein sequence ID" value="MVP00546.1"/>
    <property type="molecule type" value="Genomic_DNA"/>
</dbReference>
<feature type="chain" id="PRO_5030927287" evidence="1">
    <location>
        <begin position="26"/>
        <end position="738"/>
    </location>
</feature>
<feature type="signal peptide" evidence="1">
    <location>
        <begin position="1"/>
        <end position="25"/>
    </location>
</feature>
<proteinExistence type="predicted"/>
<keyword evidence="1" id="KW-0732">Signal</keyword>
<evidence type="ECO:0000259" key="2">
    <source>
        <dbReference type="PROSITE" id="PS51272"/>
    </source>
</evidence>
<evidence type="ECO:0000313" key="4">
    <source>
        <dbReference type="Proteomes" id="UP000490800"/>
    </source>
</evidence>
<dbReference type="InterPro" id="IPR001119">
    <property type="entry name" value="SLH_dom"/>
</dbReference>
<reference evidence="3 4" key="1">
    <citation type="journal article" date="2019" name="Microorganisms">
        <title>Paenibacillus lutrae sp. nov., A Chitinolytic Species Isolated from A River Otter in Castril Natural Park, Granada, Spain.</title>
        <authorList>
            <person name="Rodriguez M."/>
            <person name="Reina J.C."/>
            <person name="Bejar V."/>
            <person name="Llamas I."/>
        </authorList>
    </citation>
    <scope>NUCLEOTIDE SEQUENCE [LARGE SCALE GENOMIC DNA]</scope>
    <source>
        <strain evidence="3 4">N10</strain>
    </source>
</reference>
<dbReference type="AlphaFoldDB" id="A0A7X3K028"/>
<dbReference type="InterPro" id="IPR013783">
    <property type="entry name" value="Ig-like_fold"/>
</dbReference>
<dbReference type="PANTHER" id="PTHR43308">
    <property type="entry name" value="OUTER MEMBRANE PROTEIN ALPHA-RELATED"/>
    <property type="match status" value="1"/>
</dbReference>
<name>A0A7X3K028_9BACL</name>
<sequence>MKSLHKVMSVFLAVCMLMLSTNAYAENILQNQAVNGGTINQNIVFIDVNNHWANDAIYDMAKKGIISGYEDSSFQPEKSITREEFAKLIALTFSLDLQKPGTPTFSDVFPDKWSYEYIEGTKEFLTGYYPPKGKAFFSPETKATREDVAVALVKTLGYSPNDVEDSNTLSHNFYDTDEISYALRDYVAIATEKQLISGYDDATFRPQQPITRAEVATLLFRVIKSSAQDQADGPMLEVSMPEKTENGTFYISGKTHRDAKVKINDESTAVVDGAFKEGFKLEEEGTYDVHIVAKLPSGKTSSVTKTITYKTSGPVLKLNDTPETVTNESFTISGTVKDVNDSSPAVYLNDEKLYVSSWDNSFTRKVTLKDGENTFTIKAKNKADKETVITKTVTLRAGGPVLKINSVADTTQSDIITVSGTVTDPNDSSPVVYLNDEELFVFSYDGSFTKKVKLSEGENILTFTAENKNDKVTTVVKKVTFNAGGPVLKINALAESTQLDSITVSGTVTDSNDSYPVVYLNGTELFVTSYSGSFSQKVYLEEGENTLTFRAENKIGKTTTIVKSVTLNAGGPVIKVNSLPERSTTKSITISGNVTDKNDSNPVVYLNEKKIYLYSGAFSEQVTLADGVNTFTIQVTNKAGKTSSVTKTITFEPDAPLITLNYFPVNTALNSVTITGTISDKNDNYPVVYFNDRKIYVYSGSFSEELSLKKGVNEFKVVASNKFGKTTTVTRNVYRNDK</sequence>
<dbReference type="PANTHER" id="PTHR43308:SF5">
    <property type="entry name" value="S-LAYER PROTEIN _ PEPTIDOGLYCAN ENDO-BETA-N-ACETYLGLUCOSAMINIDASE"/>
    <property type="match status" value="1"/>
</dbReference>
<evidence type="ECO:0000313" key="3">
    <source>
        <dbReference type="EMBL" id="MVP00546.1"/>
    </source>
</evidence>
<feature type="domain" description="SLH" evidence="2">
    <location>
        <begin position="104"/>
        <end position="166"/>
    </location>
</feature>
<accession>A0A7X3K028</accession>
<dbReference type="OrthoDB" id="5845122at2"/>
<feature type="domain" description="SLH" evidence="2">
    <location>
        <begin position="40"/>
        <end position="103"/>
    </location>
</feature>
<dbReference type="Pfam" id="PF00395">
    <property type="entry name" value="SLH"/>
    <property type="match status" value="2"/>
</dbReference>